<evidence type="ECO:0000256" key="8">
    <source>
        <dbReference type="ARBA" id="ARBA00022840"/>
    </source>
</evidence>
<dbReference type="NCBIfam" id="TIGR00671">
    <property type="entry name" value="baf"/>
    <property type="match status" value="1"/>
</dbReference>
<evidence type="ECO:0000256" key="9">
    <source>
        <dbReference type="ARBA" id="ARBA00022958"/>
    </source>
</evidence>
<keyword evidence="5 13" id="KW-0808">Transferase</keyword>
<gene>
    <name evidence="13" type="primary">coaX</name>
    <name evidence="13" type="ORF">DF3PB_1660001</name>
</gene>
<dbReference type="HAMAP" id="MF_01274">
    <property type="entry name" value="Pantothen_kinase_3"/>
    <property type="match status" value="1"/>
</dbReference>
<evidence type="ECO:0000256" key="11">
    <source>
        <dbReference type="ARBA" id="ARBA00038036"/>
    </source>
</evidence>
<dbReference type="PANTHER" id="PTHR34265:SF1">
    <property type="entry name" value="TYPE III PANTOTHENATE KINASE"/>
    <property type="match status" value="1"/>
</dbReference>
<keyword evidence="6" id="KW-0547">Nucleotide-binding</keyword>
<keyword evidence="7 13" id="KW-0418">Kinase</keyword>
<comment type="cofactor">
    <cofactor evidence="1">
        <name>K(+)</name>
        <dbReference type="ChEBI" id="CHEBI:29103"/>
    </cofactor>
</comment>
<dbReference type="GO" id="GO:0015937">
    <property type="term" value="P:coenzyme A biosynthetic process"/>
    <property type="evidence" value="ECO:0007669"/>
    <property type="project" value="UniProtKB-KW"/>
</dbReference>
<evidence type="ECO:0000256" key="3">
    <source>
        <dbReference type="ARBA" id="ARBA00011738"/>
    </source>
</evidence>
<evidence type="ECO:0000256" key="2">
    <source>
        <dbReference type="ARBA" id="ARBA00004496"/>
    </source>
</evidence>
<dbReference type="InterPro" id="IPR004619">
    <property type="entry name" value="Type_III_PanK"/>
</dbReference>
<dbReference type="SUPFAM" id="SSF53067">
    <property type="entry name" value="Actin-like ATPase domain"/>
    <property type="match status" value="2"/>
</dbReference>
<dbReference type="InterPro" id="IPR043129">
    <property type="entry name" value="ATPase_NBD"/>
</dbReference>
<keyword evidence="9" id="KW-0630">Potassium</keyword>
<proteinExistence type="inferred from homology"/>
<dbReference type="GO" id="GO:0004594">
    <property type="term" value="F:pantothenate kinase activity"/>
    <property type="evidence" value="ECO:0007669"/>
    <property type="project" value="InterPro"/>
</dbReference>
<keyword evidence="8" id="KW-0067">ATP-binding</keyword>
<dbReference type="NCBIfam" id="NF009855">
    <property type="entry name" value="PRK13321.1"/>
    <property type="match status" value="1"/>
</dbReference>
<dbReference type="AlphaFoldDB" id="A0A380TC22"/>
<protein>
    <recommendedName>
        <fullName evidence="12">Type III pantothenate kinase</fullName>
    </recommendedName>
</protein>
<evidence type="ECO:0000256" key="12">
    <source>
        <dbReference type="ARBA" id="ARBA00040883"/>
    </source>
</evidence>
<comment type="similarity">
    <text evidence="11">Belongs to the type III pantothenate kinase family.</text>
</comment>
<evidence type="ECO:0000256" key="10">
    <source>
        <dbReference type="ARBA" id="ARBA00022993"/>
    </source>
</evidence>
<evidence type="ECO:0000256" key="6">
    <source>
        <dbReference type="ARBA" id="ARBA00022741"/>
    </source>
</evidence>
<dbReference type="Gene3D" id="3.30.420.40">
    <property type="match status" value="2"/>
</dbReference>
<name>A0A380TC22_9ZZZZ</name>
<evidence type="ECO:0000256" key="5">
    <source>
        <dbReference type="ARBA" id="ARBA00022679"/>
    </source>
</evidence>
<dbReference type="EMBL" id="UIDG01000075">
    <property type="protein sequence ID" value="SUS05034.1"/>
    <property type="molecule type" value="Genomic_DNA"/>
</dbReference>
<reference evidence="13" key="1">
    <citation type="submission" date="2018-07" db="EMBL/GenBank/DDBJ databases">
        <authorList>
            <person name="Quirk P.G."/>
            <person name="Krulwich T.A."/>
        </authorList>
    </citation>
    <scope>NUCLEOTIDE SEQUENCE</scope>
</reference>
<comment type="subunit">
    <text evidence="3">Homodimer.</text>
</comment>
<dbReference type="GO" id="GO:0005737">
    <property type="term" value="C:cytoplasm"/>
    <property type="evidence" value="ECO:0007669"/>
    <property type="project" value="UniProtKB-SubCell"/>
</dbReference>
<dbReference type="PANTHER" id="PTHR34265">
    <property type="entry name" value="TYPE III PANTOTHENATE KINASE"/>
    <property type="match status" value="1"/>
</dbReference>
<keyword evidence="10" id="KW-0173">Coenzyme A biosynthesis</keyword>
<evidence type="ECO:0000256" key="1">
    <source>
        <dbReference type="ARBA" id="ARBA00001958"/>
    </source>
</evidence>
<evidence type="ECO:0000256" key="7">
    <source>
        <dbReference type="ARBA" id="ARBA00022777"/>
    </source>
</evidence>
<accession>A0A380TC22</accession>
<organism evidence="13">
    <name type="scientific">metagenome</name>
    <dbReference type="NCBI Taxonomy" id="256318"/>
    <lineage>
        <taxon>unclassified sequences</taxon>
        <taxon>metagenomes</taxon>
    </lineage>
</organism>
<comment type="subcellular location">
    <subcellularLocation>
        <location evidence="2">Cytoplasm</location>
    </subcellularLocation>
</comment>
<evidence type="ECO:0000313" key="13">
    <source>
        <dbReference type="EMBL" id="SUS05034.1"/>
    </source>
</evidence>
<dbReference type="NCBIfam" id="NF009844">
    <property type="entry name" value="PRK13318.1-2"/>
    <property type="match status" value="1"/>
</dbReference>
<evidence type="ECO:0000256" key="4">
    <source>
        <dbReference type="ARBA" id="ARBA00022490"/>
    </source>
</evidence>
<dbReference type="NCBIfam" id="NF009848">
    <property type="entry name" value="PRK13318.1-6"/>
    <property type="match status" value="1"/>
</dbReference>
<dbReference type="GO" id="GO:0005524">
    <property type="term" value="F:ATP binding"/>
    <property type="evidence" value="ECO:0007669"/>
    <property type="project" value="UniProtKB-KW"/>
</dbReference>
<keyword evidence="4" id="KW-0963">Cytoplasm</keyword>
<dbReference type="Pfam" id="PF03309">
    <property type="entry name" value="Pan_kinase"/>
    <property type="match status" value="1"/>
</dbReference>
<sequence>MLMAIDAGNTNTVFAVFDDEGKIRGEWRAATMANRTADETGVWLATLLQMEGLDRRDITAAIIASVVPATLFSLRLLCRRYFGVPAQVIGTPDVDIGIEILLDRPEEVGADRLVNAVGAFIEYGGPKIIVDFGTATTFDVIDDKGNYLGGAIAPGVNLSIEALHKASAQLPRVAIGRPERVIGKNTVQAIRAGIFWGYLSMIEGLIARIRHELGTPAEVIATGGLAPLFAECSAILCHSDPDLTLKGLYAVHRRNQAQ</sequence>
<dbReference type="CDD" id="cd24015">
    <property type="entry name" value="ASKHA_NBD_PanK-III"/>
    <property type="match status" value="1"/>
</dbReference>